<organism evidence="2 3">
    <name type="scientific">Dechloromonas agitata</name>
    <dbReference type="NCBI Taxonomy" id="73030"/>
    <lineage>
        <taxon>Bacteria</taxon>
        <taxon>Pseudomonadati</taxon>
        <taxon>Pseudomonadota</taxon>
        <taxon>Betaproteobacteria</taxon>
        <taxon>Rhodocyclales</taxon>
        <taxon>Azonexaceae</taxon>
        <taxon>Dechloromonas</taxon>
    </lineage>
</organism>
<dbReference type="EMBL" id="JABZMI010000011">
    <property type="protein sequence ID" value="MBF1163702.1"/>
    <property type="molecule type" value="Genomic_DNA"/>
</dbReference>
<dbReference type="Pfam" id="PF10881">
    <property type="entry name" value="DUF2726"/>
    <property type="match status" value="1"/>
</dbReference>
<evidence type="ECO:0000259" key="1">
    <source>
        <dbReference type="Pfam" id="PF10881"/>
    </source>
</evidence>
<name>A0A930BQ86_9RHOO</name>
<feature type="domain" description="DUF2726" evidence="1">
    <location>
        <begin position="71"/>
        <end position="184"/>
    </location>
</feature>
<protein>
    <submittedName>
        <fullName evidence="2">DUF2726 domain-containing protein</fullName>
    </submittedName>
</protein>
<sequence length="202" mass="22605">MDLLIIAILLATAVLAVVLLRGRNRYSPDSGSSDSIIAVPSRTRLRKNQPSIIELDPQTRLADTSRRKQYRLLNDAEQILYCRLCEAMPNMLIFAQVGVAQLAQLRGRQEAKRLSRMAGRGVDFIVCDSEFAIIAAIELAWPTDSTGENSPEEEKRHALQSLGIPLIVYRPNQLPDAETLSREIASAIVRRNRLEAERNKEA</sequence>
<comment type="caution">
    <text evidence="2">The sequence shown here is derived from an EMBL/GenBank/DDBJ whole genome shotgun (WGS) entry which is preliminary data.</text>
</comment>
<accession>A0A930BQ86</accession>
<dbReference type="InterPro" id="IPR024402">
    <property type="entry name" value="DUF2726"/>
</dbReference>
<proteinExistence type="predicted"/>
<reference evidence="2" key="1">
    <citation type="submission" date="2020-04" db="EMBL/GenBank/DDBJ databases">
        <title>Deep metagenomics examines the oral microbiome during advanced dental caries in children, revealing novel taxa and co-occurrences with host molecules.</title>
        <authorList>
            <person name="Baker J.L."/>
            <person name="Morton J.T."/>
            <person name="Dinis M."/>
            <person name="Alvarez R."/>
            <person name="Tran N.C."/>
            <person name="Knight R."/>
            <person name="Edlund A."/>
        </authorList>
    </citation>
    <scope>NUCLEOTIDE SEQUENCE</scope>
    <source>
        <strain evidence="2">JCVI_32_bin.24</strain>
    </source>
</reference>
<evidence type="ECO:0000313" key="2">
    <source>
        <dbReference type="EMBL" id="MBF1163702.1"/>
    </source>
</evidence>
<dbReference type="Proteomes" id="UP000718593">
    <property type="component" value="Unassembled WGS sequence"/>
</dbReference>
<dbReference type="RefSeq" id="WP_027457005.1">
    <property type="nucleotide sequence ID" value="NZ_JARBJQ010000002.1"/>
</dbReference>
<evidence type="ECO:0000313" key="3">
    <source>
        <dbReference type="Proteomes" id="UP000718593"/>
    </source>
</evidence>
<gene>
    <name evidence="2" type="ORF">HXL68_01550</name>
</gene>
<dbReference type="AlphaFoldDB" id="A0A930BQ86"/>